<dbReference type="STRING" id="35570.A0A1I8PMB2"/>
<reference evidence="2" key="1">
    <citation type="submission" date="2020-05" db="UniProtKB">
        <authorList>
            <consortium name="EnsemblMetazoa"/>
        </authorList>
    </citation>
    <scope>IDENTIFICATION</scope>
    <source>
        <strain evidence="2">USDA</strain>
    </source>
</reference>
<dbReference type="CDD" id="cd11615">
    <property type="entry name" value="SAF_NeuB_like"/>
    <property type="match status" value="1"/>
</dbReference>
<dbReference type="PANTHER" id="PTHR42966:SF1">
    <property type="entry name" value="SIALIC ACID SYNTHASE"/>
    <property type="match status" value="1"/>
</dbReference>
<dbReference type="InterPro" id="IPR013132">
    <property type="entry name" value="PseI/NeuA/B-like_N"/>
</dbReference>
<accession>A0A1I8PMB2</accession>
<keyword evidence="3" id="KW-1185">Reference proteome</keyword>
<dbReference type="InterPro" id="IPR006190">
    <property type="entry name" value="SAF_AFP_Neu5Ac"/>
</dbReference>
<dbReference type="VEuPathDB" id="VectorBase:SCAU009364"/>
<sequence length="389" mass="44199">MRAFRSQYLKMASLQLGRTLIQRNGRDVYIIAEIGQNHQGSLEVAKLMIKEARDAGCNCVKFQKSCLEEKFTKSALRRTYNDFNSWGKSYGEHKAFLEFSFEQYLELKEYSRSIGIDFTASAMDEVSLYQLDLLNVPFIKIGSGDANNFPLLEKAAKLQRPIIISTGMQTATTIERIKRIMSDAKKSNYGIMHCVSSYPTKPEDCQLNKISWLRQIFPHLVIGYSGHEVGIQITQAAVLIGARVVERHFTLDNSLKGSDHKCSLEPRDMKQMVLDLKNLMSSSIIDRPLTSSEVFSLLGNTRDVIKALQICNNGKIIEDCEINCRKKLGKSLVTKKALNPGYVICRDDLKVKVSEPNGIWAEYIDEVVGLQLLQYIDADYPLLWEYVRK</sequence>
<dbReference type="InterPro" id="IPR051690">
    <property type="entry name" value="PseI-like"/>
</dbReference>
<dbReference type="PANTHER" id="PTHR42966">
    <property type="entry name" value="N-ACETYLNEURAMINATE SYNTHASE"/>
    <property type="match status" value="1"/>
</dbReference>
<dbReference type="SUPFAM" id="SSF51269">
    <property type="entry name" value="AFP III-like domain"/>
    <property type="match status" value="1"/>
</dbReference>
<dbReference type="InterPro" id="IPR036732">
    <property type="entry name" value="AFP_Neu5c_C_sf"/>
</dbReference>
<dbReference type="Proteomes" id="UP000095300">
    <property type="component" value="Unassembled WGS sequence"/>
</dbReference>
<evidence type="ECO:0000313" key="2">
    <source>
        <dbReference type="EnsemblMetazoa" id="SCAU009364-PA"/>
    </source>
</evidence>
<dbReference type="PROSITE" id="PS50844">
    <property type="entry name" value="AFP_LIKE"/>
    <property type="match status" value="1"/>
</dbReference>
<dbReference type="KEGG" id="scac:106086863"/>
<dbReference type="AlphaFoldDB" id="A0A1I8PMB2"/>
<protein>
    <recommendedName>
        <fullName evidence="1">AFP-like domain-containing protein</fullName>
    </recommendedName>
</protein>
<evidence type="ECO:0000313" key="3">
    <source>
        <dbReference type="Proteomes" id="UP000095300"/>
    </source>
</evidence>
<feature type="domain" description="AFP-like" evidence="1">
    <location>
        <begin position="331"/>
        <end position="389"/>
    </location>
</feature>
<dbReference type="Gene3D" id="3.90.1210.10">
    <property type="entry name" value="Antifreeze-like/N-acetylneuraminic acid synthase C-terminal domain"/>
    <property type="match status" value="1"/>
</dbReference>
<dbReference type="SUPFAM" id="SSF51569">
    <property type="entry name" value="Aldolase"/>
    <property type="match status" value="1"/>
</dbReference>
<proteinExistence type="predicted"/>
<name>A0A1I8PMB2_STOCA</name>
<dbReference type="EnsemblMetazoa" id="SCAU009364-RA">
    <property type="protein sequence ID" value="SCAU009364-PA"/>
    <property type="gene ID" value="SCAU009364"/>
</dbReference>
<evidence type="ECO:0000259" key="1">
    <source>
        <dbReference type="PROSITE" id="PS50844"/>
    </source>
</evidence>
<dbReference type="Gene3D" id="3.20.20.70">
    <property type="entry name" value="Aldolase class I"/>
    <property type="match status" value="1"/>
</dbReference>
<dbReference type="Pfam" id="PF03102">
    <property type="entry name" value="NeuB"/>
    <property type="match status" value="1"/>
</dbReference>
<organism evidence="2 3">
    <name type="scientific">Stomoxys calcitrans</name>
    <name type="common">Stable fly</name>
    <name type="synonym">Conops calcitrans</name>
    <dbReference type="NCBI Taxonomy" id="35570"/>
    <lineage>
        <taxon>Eukaryota</taxon>
        <taxon>Metazoa</taxon>
        <taxon>Ecdysozoa</taxon>
        <taxon>Arthropoda</taxon>
        <taxon>Hexapoda</taxon>
        <taxon>Insecta</taxon>
        <taxon>Pterygota</taxon>
        <taxon>Neoptera</taxon>
        <taxon>Endopterygota</taxon>
        <taxon>Diptera</taxon>
        <taxon>Brachycera</taxon>
        <taxon>Muscomorpha</taxon>
        <taxon>Muscoidea</taxon>
        <taxon>Muscidae</taxon>
        <taxon>Stomoxys</taxon>
    </lineage>
</organism>
<dbReference type="OrthoDB" id="9928645at2759"/>
<gene>
    <name evidence="2" type="primary">106086863</name>
</gene>
<dbReference type="InterPro" id="IPR057736">
    <property type="entry name" value="SAF_PseI/NeuA/NeuB"/>
</dbReference>
<dbReference type="Pfam" id="PF08666">
    <property type="entry name" value="SAF"/>
    <property type="match status" value="1"/>
</dbReference>
<dbReference type="InterPro" id="IPR013785">
    <property type="entry name" value="Aldolase_TIM"/>
</dbReference>
<dbReference type="GO" id="GO:0016051">
    <property type="term" value="P:carbohydrate biosynthetic process"/>
    <property type="evidence" value="ECO:0007669"/>
    <property type="project" value="InterPro"/>
</dbReference>
<dbReference type="InterPro" id="IPR013974">
    <property type="entry name" value="SAF"/>
</dbReference>
<dbReference type="GO" id="GO:0047444">
    <property type="term" value="F:N-acylneuraminate-9-phosphate synthase activity"/>
    <property type="evidence" value="ECO:0007669"/>
    <property type="project" value="TreeGrafter"/>
</dbReference>